<dbReference type="Pfam" id="PF00814">
    <property type="entry name" value="TsaD"/>
    <property type="match status" value="1"/>
</dbReference>
<organism evidence="2 3">
    <name type="scientific">Uliginosibacterium flavum</name>
    <dbReference type="NCBI Taxonomy" id="1396831"/>
    <lineage>
        <taxon>Bacteria</taxon>
        <taxon>Pseudomonadati</taxon>
        <taxon>Pseudomonadota</taxon>
        <taxon>Betaproteobacteria</taxon>
        <taxon>Rhodocyclales</taxon>
        <taxon>Zoogloeaceae</taxon>
        <taxon>Uliginosibacterium</taxon>
    </lineage>
</organism>
<dbReference type="RefSeq" id="WP_354602801.1">
    <property type="nucleotide sequence ID" value="NZ_JBEWZI010000037.1"/>
</dbReference>
<dbReference type="PANTHER" id="PTHR11735:SF11">
    <property type="entry name" value="TRNA THREONYLCARBAMOYLADENOSINE BIOSYNTHESIS PROTEIN TSAB"/>
    <property type="match status" value="1"/>
</dbReference>
<keyword evidence="2" id="KW-0808">Transferase</keyword>
<dbReference type="Gene3D" id="3.30.420.40">
    <property type="match status" value="2"/>
</dbReference>
<feature type="domain" description="Gcp-like" evidence="1">
    <location>
        <begin position="33"/>
        <end position="144"/>
    </location>
</feature>
<dbReference type="GO" id="GO:0061711">
    <property type="term" value="F:tRNA N(6)-L-threonylcarbamoyladenine synthase activity"/>
    <property type="evidence" value="ECO:0007669"/>
    <property type="project" value="UniProtKB-EC"/>
</dbReference>
<comment type="caution">
    <text evidence="2">The sequence shown here is derived from an EMBL/GenBank/DDBJ whole genome shotgun (WGS) entry which is preliminary data.</text>
</comment>
<dbReference type="InterPro" id="IPR000905">
    <property type="entry name" value="Gcp-like_dom"/>
</dbReference>
<dbReference type="InterPro" id="IPR043129">
    <property type="entry name" value="ATPase_NBD"/>
</dbReference>
<dbReference type="PANTHER" id="PTHR11735">
    <property type="entry name" value="TRNA N6-ADENOSINE THREONYLCARBAMOYLTRANSFERASE"/>
    <property type="match status" value="1"/>
</dbReference>
<dbReference type="Proteomes" id="UP001549691">
    <property type="component" value="Unassembled WGS sequence"/>
</dbReference>
<dbReference type="InterPro" id="IPR022496">
    <property type="entry name" value="T6A_TsaB"/>
</dbReference>
<sequence length="226" mass="23132">MKILALETSTDIASLALLYEGEVRAITLPSPPAHSAVLLPALKRLLAEAGIGLSQLDVIACGIGPGAFTGVRLACSVTQGLALGAALPVAPVCSLLALAQGQLADQVYCAMDARMSEAYVAAYQREAGRWIEVIAPACVAPTAMPLPATLGWFGAGSALRAYAQEAAACLGETVHLAAPDAVPTAQAVAELASQIEWIDTALLAPLYVRDRVAFTVAERLAAGGKA</sequence>
<keyword evidence="3" id="KW-1185">Reference proteome</keyword>
<protein>
    <submittedName>
        <fullName evidence="2">tRNA (Adenosine(37)-N6)-threonylcarbamoyltransferase complex dimerization subunit type 1 TsaB</fullName>
        <ecNumber evidence="2">2.3.1.234</ecNumber>
    </submittedName>
</protein>
<accession>A0ABV2TQZ9</accession>
<dbReference type="CDD" id="cd24032">
    <property type="entry name" value="ASKHA_NBD_TsaB"/>
    <property type="match status" value="1"/>
</dbReference>
<dbReference type="EC" id="2.3.1.234" evidence="2"/>
<dbReference type="NCBIfam" id="TIGR03725">
    <property type="entry name" value="T6A_YeaZ"/>
    <property type="match status" value="1"/>
</dbReference>
<proteinExistence type="predicted"/>
<dbReference type="SUPFAM" id="SSF53067">
    <property type="entry name" value="Actin-like ATPase domain"/>
    <property type="match status" value="2"/>
</dbReference>
<name>A0ABV2TQZ9_9RHOO</name>
<evidence type="ECO:0000313" key="2">
    <source>
        <dbReference type="EMBL" id="MET7016343.1"/>
    </source>
</evidence>
<reference evidence="2 3" key="1">
    <citation type="submission" date="2024-07" db="EMBL/GenBank/DDBJ databases">
        <title>Uliginosibacterium flavum JJ3220;KACC:17644.</title>
        <authorList>
            <person name="Kim M.K."/>
        </authorList>
    </citation>
    <scope>NUCLEOTIDE SEQUENCE [LARGE SCALE GENOMIC DNA]</scope>
    <source>
        <strain evidence="2 3">KACC:17644</strain>
    </source>
</reference>
<evidence type="ECO:0000259" key="1">
    <source>
        <dbReference type="Pfam" id="PF00814"/>
    </source>
</evidence>
<keyword evidence="2" id="KW-0012">Acyltransferase</keyword>
<dbReference type="EMBL" id="JBEWZI010000037">
    <property type="protein sequence ID" value="MET7016343.1"/>
    <property type="molecule type" value="Genomic_DNA"/>
</dbReference>
<gene>
    <name evidence="2" type="primary">tsaB</name>
    <name evidence="2" type="ORF">ABXR19_19325</name>
</gene>
<evidence type="ECO:0000313" key="3">
    <source>
        <dbReference type="Proteomes" id="UP001549691"/>
    </source>
</evidence>